<reference evidence="2 3" key="1">
    <citation type="submission" date="2007-10" db="EMBL/GenBank/DDBJ databases">
        <authorList>
            <person name="Wagner-Dobler I."/>
            <person name="Ferriera S."/>
            <person name="Johnson J."/>
            <person name="Kravitz S."/>
            <person name="Beeson K."/>
            <person name="Sutton G."/>
            <person name="Rogers Y.-H."/>
            <person name="Friedman R."/>
            <person name="Frazier M."/>
            <person name="Venter J.C."/>
        </authorList>
    </citation>
    <scope>NUCLEOTIDE SEQUENCE [LARGE SCALE GENOMIC DNA]</scope>
    <source>
        <strain evidence="2 3">DFL-43</strain>
    </source>
</reference>
<dbReference type="Pfam" id="PF10805">
    <property type="entry name" value="DUF2730"/>
    <property type="match status" value="1"/>
</dbReference>
<dbReference type="HOGENOM" id="CLU_162631_0_0_5"/>
<name>A9D2V9_HOEPD</name>
<evidence type="ECO:0000256" key="1">
    <source>
        <dbReference type="SAM" id="Phobius"/>
    </source>
</evidence>
<keyword evidence="1" id="KW-0472">Membrane</keyword>
<feature type="transmembrane region" description="Helical" evidence="1">
    <location>
        <begin position="7"/>
        <end position="26"/>
    </location>
</feature>
<protein>
    <recommendedName>
        <fullName evidence="4">DUF2730 family protein</fullName>
    </recommendedName>
</protein>
<evidence type="ECO:0000313" key="3">
    <source>
        <dbReference type="Proteomes" id="UP000004291"/>
    </source>
</evidence>
<organism evidence="2 3">
    <name type="scientific">Hoeflea phototrophica (strain DSM 17068 / NCIMB 14078 / DFL-43)</name>
    <dbReference type="NCBI Taxonomy" id="411684"/>
    <lineage>
        <taxon>Bacteria</taxon>
        <taxon>Pseudomonadati</taxon>
        <taxon>Pseudomonadota</taxon>
        <taxon>Alphaproteobacteria</taxon>
        <taxon>Hyphomicrobiales</taxon>
        <taxon>Rhizobiaceae</taxon>
        <taxon>Hoeflea</taxon>
    </lineage>
</organism>
<comment type="caution">
    <text evidence="2">The sequence shown here is derived from an EMBL/GenBank/DDBJ whole genome shotgun (WGS) entry which is preliminary data.</text>
</comment>
<dbReference type="InterPro" id="IPR020269">
    <property type="entry name" value="Phage_Mu_Releasin"/>
</dbReference>
<evidence type="ECO:0008006" key="4">
    <source>
        <dbReference type="Google" id="ProtNLM"/>
    </source>
</evidence>
<evidence type="ECO:0000313" key="2">
    <source>
        <dbReference type="EMBL" id="EDQ34283.2"/>
    </source>
</evidence>
<dbReference type="EMBL" id="ABIA03000004">
    <property type="protein sequence ID" value="EDQ34283.2"/>
    <property type="molecule type" value="Genomic_DNA"/>
</dbReference>
<keyword evidence="1" id="KW-0812">Transmembrane</keyword>
<accession>A9D2V9</accession>
<dbReference type="eggNOG" id="ENOG50313EF">
    <property type="taxonomic scope" value="Bacteria"/>
</dbReference>
<dbReference type="Proteomes" id="UP000004291">
    <property type="component" value="Chromosome"/>
</dbReference>
<dbReference type="AlphaFoldDB" id="A9D2V9"/>
<gene>
    <name evidence="2" type="ORF">HPDFL43_14837</name>
</gene>
<reference evidence="2 3" key="2">
    <citation type="submission" date="2012-06" db="EMBL/GenBank/DDBJ databases">
        <authorList>
            <person name="Fiebig A."/>
        </authorList>
    </citation>
    <scope>NUCLEOTIDE SEQUENCE [LARGE SCALE GENOMIC DNA]</scope>
    <source>
        <strain evidence="2 3">DFL-43</strain>
    </source>
</reference>
<proteinExistence type="predicted"/>
<sequence length="107" mass="11767">MVNELKEWLGLAALAISVGGFIYAWITSRSKVNAEHLKSVDATLANHALRIQAIEGELKHLPAKDDVNDLKLALAELRGTVGRLDESLNGISRTVRRVEDFLMKEGS</sequence>
<keyword evidence="3" id="KW-1185">Reference proteome</keyword>
<dbReference type="STRING" id="411684.HPDFL43_14837"/>
<keyword evidence="1" id="KW-1133">Transmembrane helix</keyword>